<dbReference type="EC" id="1.13.11.5" evidence="4"/>
<dbReference type="Gene3D" id="2.60.120.10">
    <property type="entry name" value="Jelly Rolls"/>
    <property type="match status" value="1"/>
</dbReference>
<dbReference type="CDD" id="cd07000">
    <property type="entry name" value="cupin_HGO_N"/>
    <property type="match status" value="1"/>
</dbReference>
<sequence length="570" mass="64307">MLSELGSSHLNFLLCSDKTVILCRHIQQNYAVMLCLYRTVLRSGLHTICGAGDAKTRNGIGIHVYTCNTSMVNSSSHHLFVFSVPQQGEILITTEFGKMMVEPNEICVIQQGMRFSMDVFGETRGYILEVYGAHFELPDLGPIGFLSIAITYACSAGANGLANPRDFLCPVAWYEDSKVPSGYTIINKYQGKLFACQQVLIATFNSACDFSPFNVVAWHGNYTPYKYNLKNFMVINCVAFDHAVRNCMSEFMGLIKGHYEAKEEGFLPGGGSLHSMMTPHGPDAECFEKNSKAELKPERVAEGTMDVGPATENDRSLHCLERATFNIFSPLGPTERMDSPEMNRKQHGESTDDGDSFECGEDFLKDERSLRDGEEEELDGMVEAIQDRAEAEAPGNMRTCPTSSAHQQFSTLDFLRNFLFQHGMTETLECFETEWAELVQKGEVDENRIDPIPEVYTEIQRLAGELKNAGRELEEYRRAASVAAEALQRVQRTRDANRRQHRRVVQEKDRLIEEIKRLKLQCETYQPAVKRMSDKYKAVSKQILKVALERDKALLQGDNPAARQDFSDHR</sequence>
<organism evidence="17 18">
    <name type="scientific">Goodea atripinnis</name>
    <dbReference type="NCBI Taxonomy" id="208336"/>
    <lineage>
        <taxon>Eukaryota</taxon>
        <taxon>Metazoa</taxon>
        <taxon>Chordata</taxon>
        <taxon>Craniata</taxon>
        <taxon>Vertebrata</taxon>
        <taxon>Euteleostomi</taxon>
        <taxon>Actinopterygii</taxon>
        <taxon>Neopterygii</taxon>
        <taxon>Teleostei</taxon>
        <taxon>Neoteleostei</taxon>
        <taxon>Acanthomorphata</taxon>
        <taxon>Ovalentaria</taxon>
        <taxon>Atherinomorphae</taxon>
        <taxon>Cyprinodontiformes</taxon>
        <taxon>Goodeidae</taxon>
        <taxon>Goodea</taxon>
    </lineage>
</organism>
<dbReference type="EMBL" id="JAHRIO010000028">
    <property type="protein sequence ID" value="MEQ2157350.1"/>
    <property type="molecule type" value="Genomic_DNA"/>
</dbReference>
<evidence type="ECO:0000259" key="15">
    <source>
        <dbReference type="Pfam" id="PF04209"/>
    </source>
</evidence>
<evidence type="ECO:0000256" key="8">
    <source>
        <dbReference type="ARBA" id="ARBA00023002"/>
    </source>
</evidence>
<feature type="coiled-coil region" evidence="13">
    <location>
        <begin position="459"/>
        <end position="521"/>
    </location>
</feature>
<accession>A0ABV0ME03</accession>
<evidence type="ECO:0000256" key="11">
    <source>
        <dbReference type="ARBA" id="ARBA00030437"/>
    </source>
</evidence>
<evidence type="ECO:0000256" key="9">
    <source>
        <dbReference type="ARBA" id="ARBA00023004"/>
    </source>
</evidence>
<evidence type="ECO:0000256" key="1">
    <source>
        <dbReference type="ARBA" id="ARBA00001962"/>
    </source>
</evidence>
<protein>
    <recommendedName>
        <fullName evidence="5">Homogentisate 1,2-dioxygenase</fullName>
        <ecNumber evidence="4">1.13.11.5</ecNumber>
    </recommendedName>
    <alternativeName>
        <fullName evidence="10">Homogentisate oxygenase</fullName>
    </alternativeName>
    <alternativeName>
        <fullName evidence="11">Homogentisic acid oxidase</fullName>
    </alternativeName>
    <alternativeName>
        <fullName evidence="12">Homogentisicase</fullName>
    </alternativeName>
</protein>
<evidence type="ECO:0000259" key="16">
    <source>
        <dbReference type="Pfam" id="PF20510"/>
    </source>
</evidence>
<dbReference type="InterPro" id="IPR046451">
    <property type="entry name" value="HgmA_C"/>
</dbReference>
<evidence type="ECO:0000256" key="6">
    <source>
        <dbReference type="ARBA" id="ARBA00022723"/>
    </source>
</evidence>
<feature type="domain" description="Homogentisate 1,2-dioxygenase N-terminal" evidence="16">
    <location>
        <begin position="43"/>
        <end position="229"/>
    </location>
</feature>
<evidence type="ECO:0000256" key="5">
    <source>
        <dbReference type="ARBA" id="ARBA00018757"/>
    </source>
</evidence>
<keyword evidence="9" id="KW-0408">Iron</keyword>
<gene>
    <name evidence="17" type="ORF">GOODEAATRI_000966</name>
</gene>
<keyword evidence="8" id="KW-0560">Oxidoreductase</keyword>
<keyword evidence="13" id="KW-0175">Coiled coil</keyword>
<dbReference type="PANTHER" id="PTHR11056">
    <property type="entry name" value="HOMOGENTISATE 1,2-DIOXYGENASE"/>
    <property type="match status" value="1"/>
</dbReference>
<keyword evidence="7" id="KW-0223">Dioxygenase</keyword>
<evidence type="ECO:0000256" key="4">
    <source>
        <dbReference type="ARBA" id="ARBA00013127"/>
    </source>
</evidence>
<evidence type="ECO:0000256" key="14">
    <source>
        <dbReference type="SAM" id="MobiDB-lite"/>
    </source>
</evidence>
<feature type="region of interest" description="Disordered" evidence="14">
    <location>
        <begin position="330"/>
        <end position="360"/>
    </location>
</feature>
<evidence type="ECO:0000256" key="10">
    <source>
        <dbReference type="ARBA" id="ARBA00030235"/>
    </source>
</evidence>
<feature type="compositionally biased region" description="Basic and acidic residues" evidence="14">
    <location>
        <begin position="335"/>
        <end position="350"/>
    </location>
</feature>
<dbReference type="Pfam" id="PF20510">
    <property type="entry name" value="HgmA_N"/>
    <property type="match status" value="1"/>
</dbReference>
<proteinExistence type="inferred from homology"/>
<feature type="compositionally biased region" description="Acidic residues" evidence="14">
    <location>
        <begin position="351"/>
        <end position="360"/>
    </location>
</feature>
<dbReference type="InterPro" id="IPR005708">
    <property type="entry name" value="Homogentis_dOase"/>
</dbReference>
<dbReference type="Pfam" id="PF04209">
    <property type="entry name" value="HgmA_C"/>
    <property type="match status" value="1"/>
</dbReference>
<keyword evidence="6" id="KW-0479">Metal-binding</keyword>
<feature type="domain" description="Homogentisate 1,2-dioxygenase C-terminal" evidence="15">
    <location>
        <begin position="245"/>
        <end position="305"/>
    </location>
</feature>
<dbReference type="SUPFAM" id="SSF51182">
    <property type="entry name" value="RmlC-like cupins"/>
    <property type="match status" value="1"/>
</dbReference>
<evidence type="ECO:0000256" key="12">
    <source>
        <dbReference type="ARBA" id="ARBA00033225"/>
    </source>
</evidence>
<evidence type="ECO:0000256" key="3">
    <source>
        <dbReference type="ARBA" id="ARBA00007757"/>
    </source>
</evidence>
<evidence type="ECO:0000313" key="18">
    <source>
        <dbReference type="Proteomes" id="UP001476798"/>
    </source>
</evidence>
<dbReference type="InterPro" id="IPR046452">
    <property type="entry name" value="HgmA_N"/>
</dbReference>
<reference evidence="17 18" key="1">
    <citation type="submission" date="2021-06" db="EMBL/GenBank/DDBJ databases">
        <authorList>
            <person name="Palmer J.M."/>
        </authorList>
    </citation>
    <scope>NUCLEOTIDE SEQUENCE [LARGE SCALE GENOMIC DNA]</scope>
    <source>
        <strain evidence="17 18">GA_2019</strain>
        <tissue evidence="17">Muscle</tissue>
    </source>
</reference>
<comment type="caution">
    <text evidence="17">The sequence shown here is derived from an EMBL/GenBank/DDBJ whole genome shotgun (WGS) entry which is preliminary data.</text>
</comment>
<comment type="similarity">
    <text evidence="3">Belongs to the homogentisate dioxygenase family.</text>
</comment>
<dbReference type="Proteomes" id="UP001476798">
    <property type="component" value="Unassembled WGS sequence"/>
</dbReference>
<keyword evidence="18" id="KW-1185">Reference proteome</keyword>
<evidence type="ECO:0000256" key="2">
    <source>
        <dbReference type="ARBA" id="ARBA00004704"/>
    </source>
</evidence>
<comment type="pathway">
    <text evidence="2">Amino-acid degradation; L-phenylalanine degradation; acetoacetate and fumarate from L-phenylalanine: step 4/6.</text>
</comment>
<dbReference type="PANTHER" id="PTHR11056:SF0">
    <property type="entry name" value="HOMOGENTISATE 1,2-DIOXYGENASE"/>
    <property type="match status" value="1"/>
</dbReference>
<dbReference type="InterPro" id="IPR011051">
    <property type="entry name" value="RmlC_Cupin_sf"/>
</dbReference>
<name>A0ABV0ME03_9TELE</name>
<dbReference type="InterPro" id="IPR014710">
    <property type="entry name" value="RmlC-like_jellyroll"/>
</dbReference>
<comment type="cofactor">
    <cofactor evidence="1">
        <name>Fe cation</name>
        <dbReference type="ChEBI" id="CHEBI:24875"/>
    </cofactor>
</comment>
<evidence type="ECO:0000313" key="17">
    <source>
        <dbReference type="EMBL" id="MEQ2157350.1"/>
    </source>
</evidence>
<evidence type="ECO:0000256" key="13">
    <source>
        <dbReference type="SAM" id="Coils"/>
    </source>
</evidence>
<evidence type="ECO:0000256" key="7">
    <source>
        <dbReference type="ARBA" id="ARBA00022964"/>
    </source>
</evidence>